<feature type="transmembrane region" description="Helical" evidence="6">
    <location>
        <begin position="274"/>
        <end position="293"/>
    </location>
</feature>
<feature type="transmembrane region" description="Helical" evidence="6">
    <location>
        <begin position="123"/>
        <end position="142"/>
    </location>
</feature>
<name>R1HVN0_9PSEU</name>
<feature type="domain" description="Major facilitator superfamily (MFS) profile" evidence="7">
    <location>
        <begin position="276"/>
        <end position="471"/>
    </location>
</feature>
<dbReference type="AlphaFoldDB" id="R1HVN0"/>
<keyword evidence="3 6" id="KW-0812">Transmembrane</keyword>
<dbReference type="PANTHER" id="PTHR23519:SF1">
    <property type="entry name" value="AUTOPHAGY-RELATED PROTEIN 22"/>
    <property type="match status" value="1"/>
</dbReference>
<feature type="transmembrane region" description="Helical" evidence="6">
    <location>
        <begin position="436"/>
        <end position="456"/>
    </location>
</feature>
<dbReference type="PATRIC" id="fig|1292037.4.peg.3003"/>
<evidence type="ECO:0000256" key="5">
    <source>
        <dbReference type="ARBA" id="ARBA00023136"/>
    </source>
</evidence>
<feature type="transmembrane region" description="Helical" evidence="6">
    <location>
        <begin position="313"/>
        <end position="335"/>
    </location>
</feature>
<comment type="subcellular location">
    <subcellularLocation>
        <location evidence="1">Cell membrane</location>
        <topology evidence="1">Multi-pass membrane protein</topology>
    </subcellularLocation>
</comment>
<keyword evidence="4 6" id="KW-1133">Transmembrane helix</keyword>
<dbReference type="InterPro" id="IPR050495">
    <property type="entry name" value="ATG22/LtaA_families"/>
</dbReference>
<dbReference type="PANTHER" id="PTHR23519">
    <property type="entry name" value="AUTOPHAGY-RELATED PROTEIN 22"/>
    <property type="match status" value="1"/>
</dbReference>
<reference evidence="8 9" key="1">
    <citation type="submission" date="2013-02" db="EMBL/GenBank/DDBJ databases">
        <title>Draft genome sequence of Amycolatopsis vancoresmycina strain DSM 44592T.</title>
        <authorList>
            <person name="Kumar S."/>
            <person name="Kaur N."/>
            <person name="Kaur C."/>
            <person name="Raghava G.P.S."/>
            <person name="Mayilraj S."/>
        </authorList>
    </citation>
    <scope>NUCLEOTIDE SEQUENCE [LARGE SCALE GENOMIC DNA]</scope>
    <source>
        <strain evidence="8 9">DSM 44592</strain>
    </source>
</reference>
<proteinExistence type="predicted"/>
<dbReference type="PROSITE" id="PS50850">
    <property type="entry name" value="MFS"/>
    <property type="match status" value="1"/>
</dbReference>
<dbReference type="eggNOG" id="COG2270">
    <property type="taxonomic scope" value="Bacteria"/>
</dbReference>
<sequence length="471" mass="49987">MKEPWMTLAGTRSTKRERWGWYFYDWANSPFYSSSTTVFGALSMSSIAAEDAKTNFTLNGDRPCVDAAGAADTLQHCDVTLFGLHFPAGSVWGYLLSVATVVQVLVLPIAGAVADRSHNKRRILGGFAFLGAAAAAAMFFLAGSDWQLGVVLFVVANIGYGGSLVVYYSFLVDIGGPDERDDISAKGWAFGYLGGGLALALQLGFYLGHDAFGVSKGMAVQICFLTSGLWWAAFTVPAVRALPRRHTPVDVAPGRSVLRAGFAELRQTLVAAKAYPLTLAFLGSYLVFTDGINTVVTVSAQYGKDELGFGNEVLIVTILVIQFVAYLGGTLHGLVARRIGAKRTILGSLVLWVVVLAGAYFVQPKQMLQFLAVAVGIGLVLGGTNALSRSLFSQMIPAGKDAQYYSLYVVGERGTSWLGPLVFAGVGQATGSFRSAIVALVVFFAAGLVLVALVPVRRAIVAAGNRPPEVL</sequence>
<dbReference type="Proteomes" id="UP000014139">
    <property type="component" value="Unassembled WGS sequence"/>
</dbReference>
<evidence type="ECO:0000256" key="1">
    <source>
        <dbReference type="ARBA" id="ARBA00004651"/>
    </source>
</evidence>
<feature type="transmembrane region" description="Helical" evidence="6">
    <location>
        <begin position="148"/>
        <end position="168"/>
    </location>
</feature>
<feature type="transmembrane region" description="Helical" evidence="6">
    <location>
        <begin position="219"/>
        <end position="239"/>
    </location>
</feature>
<feature type="transmembrane region" description="Helical" evidence="6">
    <location>
        <begin position="189"/>
        <end position="207"/>
    </location>
</feature>
<comment type="caution">
    <text evidence="8">The sequence shown here is derived from an EMBL/GenBank/DDBJ whole genome shotgun (WGS) entry which is preliminary data.</text>
</comment>
<evidence type="ECO:0000256" key="6">
    <source>
        <dbReference type="SAM" id="Phobius"/>
    </source>
</evidence>
<feature type="transmembrane region" description="Helical" evidence="6">
    <location>
        <begin position="344"/>
        <end position="362"/>
    </location>
</feature>
<organism evidence="8 9">
    <name type="scientific">Amycolatopsis vancoresmycina DSM 44592</name>
    <dbReference type="NCBI Taxonomy" id="1292037"/>
    <lineage>
        <taxon>Bacteria</taxon>
        <taxon>Bacillati</taxon>
        <taxon>Actinomycetota</taxon>
        <taxon>Actinomycetes</taxon>
        <taxon>Pseudonocardiales</taxon>
        <taxon>Pseudonocardiaceae</taxon>
        <taxon>Amycolatopsis</taxon>
    </lineage>
</organism>
<feature type="transmembrane region" description="Helical" evidence="6">
    <location>
        <begin position="368"/>
        <end position="392"/>
    </location>
</feature>
<accession>R1HVN0</accession>
<keyword evidence="5 6" id="KW-0472">Membrane</keyword>
<protein>
    <submittedName>
        <fullName evidence="8">Major facilitator superfamily transporter</fullName>
    </submittedName>
</protein>
<evidence type="ECO:0000256" key="3">
    <source>
        <dbReference type="ARBA" id="ARBA00022692"/>
    </source>
</evidence>
<dbReference type="EMBL" id="AOUO01000210">
    <property type="protein sequence ID" value="EOD67600.1"/>
    <property type="molecule type" value="Genomic_DNA"/>
</dbReference>
<evidence type="ECO:0000313" key="8">
    <source>
        <dbReference type="EMBL" id="EOD67600.1"/>
    </source>
</evidence>
<dbReference type="GO" id="GO:0005886">
    <property type="term" value="C:plasma membrane"/>
    <property type="evidence" value="ECO:0007669"/>
    <property type="project" value="UniProtKB-SubCell"/>
</dbReference>
<dbReference type="SUPFAM" id="SSF103473">
    <property type="entry name" value="MFS general substrate transporter"/>
    <property type="match status" value="1"/>
</dbReference>
<dbReference type="Gene3D" id="1.20.1250.20">
    <property type="entry name" value="MFS general substrate transporter like domains"/>
    <property type="match status" value="2"/>
</dbReference>
<evidence type="ECO:0000259" key="7">
    <source>
        <dbReference type="PROSITE" id="PS50850"/>
    </source>
</evidence>
<feature type="transmembrane region" description="Helical" evidence="6">
    <location>
        <begin position="404"/>
        <end position="424"/>
    </location>
</feature>
<evidence type="ECO:0000256" key="4">
    <source>
        <dbReference type="ARBA" id="ARBA00022989"/>
    </source>
</evidence>
<keyword evidence="2" id="KW-0813">Transport</keyword>
<dbReference type="GO" id="GO:0022857">
    <property type="term" value="F:transmembrane transporter activity"/>
    <property type="evidence" value="ECO:0007669"/>
    <property type="project" value="InterPro"/>
</dbReference>
<keyword evidence="9" id="KW-1185">Reference proteome</keyword>
<gene>
    <name evidence="8" type="ORF">H480_15731</name>
</gene>
<dbReference type="Pfam" id="PF11700">
    <property type="entry name" value="ATG22"/>
    <property type="match status" value="2"/>
</dbReference>
<feature type="transmembrane region" description="Helical" evidence="6">
    <location>
        <begin position="91"/>
        <end position="111"/>
    </location>
</feature>
<evidence type="ECO:0000256" key="2">
    <source>
        <dbReference type="ARBA" id="ARBA00022448"/>
    </source>
</evidence>
<dbReference type="InterPro" id="IPR036259">
    <property type="entry name" value="MFS_trans_sf"/>
</dbReference>
<dbReference type="InterPro" id="IPR020846">
    <property type="entry name" value="MFS_dom"/>
</dbReference>
<evidence type="ECO:0000313" key="9">
    <source>
        <dbReference type="Proteomes" id="UP000014139"/>
    </source>
</evidence>
<dbReference type="InterPro" id="IPR024671">
    <property type="entry name" value="Atg22-like"/>
</dbReference>